<name>A0ABS5S341_9FLAO</name>
<dbReference type="EMBL" id="JAHCTB010000002">
    <property type="protein sequence ID" value="MBT0607626.1"/>
    <property type="molecule type" value="Genomic_DNA"/>
</dbReference>
<evidence type="ECO:0000313" key="1">
    <source>
        <dbReference type="EMBL" id="MBT0607626.1"/>
    </source>
</evidence>
<proteinExistence type="predicted"/>
<dbReference type="Proteomes" id="UP001297092">
    <property type="component" value="Unassembled WGS sequence"/>
</dbReference>
<gene>
    <name evidence="1" type="ORF">KIV10_05475</name>
</gene>
<sequence length="77" mass="8588">MTTEEKELWAKVINDARWYDGTPQMLEQLTEHFNKQGIVVKNCSIPDVVGRSEQLPCPECSGNGGGVTDNGWEQCDC</sequence>
<protein>
    <submittedName>
        <fullName evidence="1">Uncharacterized protein</fullName>
    </submittedName>
</protein>
<dbReference type="RefSeq" id="WP_214112483.1">
    <property type="nucleotide sequence ID" value="NZ_JAHCTB010000002.1"/>
</dbReference>
<accession>A0ABS5S341</accession>
<comment type="caution">
    <text evidence="1">The sequence shown here is derived from an EMBL/GenBank/DDBJ whole genome shotgun (WGS) entry which is preliminary data.</text>
</comment>
<evidence type="ECO:0000313" key="2">
    <source>
        <dbReference type="Proteomes" id="UP001297092"/>
    </source>
</evidence>
<organism evidence="1 2">
    <name type="scientific">Aequorivita echinoideorum</name>
    <dbReference type="NCBI Taxonomy" id="1549647"/>
    <lineage>
        <taxon>Bacteria</taxon>
        <taxon>Pseudomonadati</taxon>
        <taxon>Bacteroidota</taxon>
        <taxon>Flavobacteriia</taxon>
        <taxon>Flavobacteriales</taxon>
        <taxon>Flavobacteriaceae</taxon>
        <taxon>Aequorivita</taxon>
    </lineage>
</organism>
<keyword evidence="2" id="KW-1185">Reference proteome</keyword>
<reference evidence="1 2" key="1">
    <citation type="submission" date="2021-05" db="EMBL/GenBank/DDBJ databases">
        <title>Aequorivita echinoideorum JCM 30378 genome.</title>
        <authorList>
            <person name="Zhang H."/>
            <person name="Li C."/>
        </authorList>
    </citation>
    <scope>NUCLEOTIDE SEQUENCE [LARGE SCALE GENOMIC DNA]</scope>
    <source>
        <strain evidence="1 2">JCM30378</strain>
    </source>
</reference>